<accession>A0A540VRZ2</accession>
<dbReference type="AlphaFoldDB" id="A0A540VRZ2"/>
<evidence type="ECO:0000256" key="2">
    <source>
        <dbReference type="ARBA" id="ARBA00022670"/>
    </source>
</evidence>
<keyword evidence="2" id="KW-0645">Protease</keyword>
<dbReference type="CDD" id="cd04847">
    <property type="entry name" value="Peptidases_S8_Subtilisin_like_2"/>
    <property type="match status" value="1"/>
</dbReference>
<evidence type="ECO:0000256" key="3">
    <source>
        <dbReference type="ARBA" id="ARBA00022801"/>
    </source>
</evidence>
<protein>
    <submittedName>
        <fullName evidence="6">S8 family peptidase</fullName>
    </submittedName>
</protein>
<dbReference type="GO" id="GO:0004252">
    <property type="term" value="F:serine-type endopeptidase activity"/>
    <property type="evidence" value="ECO:0007669"/>
    <property type="project" value="InterPro"/>
</dbReference>
<dbReference type="PROSITE" id="PS00136">
    <property type="entry name" value="SUBTILASE_ASP"/>
    <property type="match status" value="1"/>
</dbReference>
<dbReference type="GO" id="GO:0006508">
    <property type="term" value="P:proteolysis"/>
    <property type="evidence" value="ECO:0007669"/>
    <property type="project" value="UniProtKB-KW"/>
</dbReference>
<keyword evidence="4" id="KW-0720">Serine protease</keyword>
<gene>
    <name evidence="6" type="ORF">FKY71_08010</name>
</gene>
<comment type="similarity">
    <text evidence="1">Belongs to the peptidase S8 family.</text>
</comment>
<dbReference type="Proteomes" id="UP000315400">
    <property type="component" value="Unassembled WGS sequence"/>
</dbReference>
<keyword evidence="3" id="KW-0378">Hydrolase</keyword>
<dbReference type="PANTHER" id="PTHR43806:SF11">
    <property type="entry name" value="CEREVISIN-RELATED"/>
    <property type="match status" value="1"/>
</dbReference>
<evidence type="ECO:0000256" key="1">
    <source>
        <dbReference type="ARBA" id="ARBA00011073"/>
    </source>
</evidence>
<evidence type="ECO:0000313" key="7">
    <source>
        <dbReference type="Proteomes" id="UP000315400"/>
    </source>
</evidence>
<name>A0A540VRZ2_9GAMM</name>
<dbReference type="SUPFAM" id="SSF52743">
    <property type="entry name" value="Subtilisin-like"/>
    <property type="match status" value="1"/>
</dbReference>
<proteinExistence type="inferred from homology"/>
<dbReference type="InterPro" id="IPR015500">
    <property type="entry name" value="Peptidase_S8_subtilisin-rel"/>
</dbReference>
<reference evidence="6 7" key="1">
    <citation type="submission" date="2019-06" db="EMBL/GenBank/DDBJ databases">
        <title>Metagenome assembled Genome of Spiribacter salinus SL48-SHIP from the microbial mat of Salt Lake 48 (Novosibirsk region, Russia).</title>
        <authorList>
            <person name="Shipova A."/>
            <person name="Rozanov A.S."/>
            <person name="Bryanskaya A.V."/>
            <person name="Peltek S.E."/>
        </authorList>
    </citation>
    <scope>NUCLEOTIDE SEQUENCE [LARGE SCALE GENOMIC DNA]</scope>
    <source>
        <strain evidence="6">SL48-SHIP-2</strain>
    </source>
</reference>
<dbReference type="InterPro" id="IPR023827">
    <property type="entry name" value="Peptidase_S8_Asp-AS"/>
</dbReference>
<evidence type="ECO:0000313" key="6">
    <source>
        <dbReference type="EMBL" id="TQE99547.1"/>
    </source>
</evidence>
<dbReference type="Pfam" id="PF00082">
    <property type="entry name" value="Peptidase_S8"/>
    <property type="match status" value="1"/>
</dbReference>
<dbReference type="InterPro" id="IPR034074">
    <property type="entry name" value="Y4bN_pept_dom"/>
</dbReference>
<organism evidence="6 7">
    <name type="scientific">Spiribacter salinus</name>
    <dbReference type="NCBI Taxonomy" id="1335746"/>
    <lineage>
        <taxon>Bacteria</taxon>
        <taxon>Pseudomonadati</taxon>
        <taxon>Pseudomonadota</taxon>
        <taxon>Gammaproteobacteria</taxon>
        <taxon>Chromatiales</taxon>
        <taxon>Ectothiorhodospiraceae</taxon>
        <taxon>Spiribacter</taxon>
    </lineage>
</organism>
<feature type="domain" description="Peptidase S8/S53" evidence="5">
    <location>
        <begin position="254"/>
        <end position="588"/>
    </location>
</feature>
<evidence type="ECO:0000259" key="5">
    <source>
        <dbReference type="Pfam" id="PF00082"/>
    </source>
</evidence>
<dbReference type="Gene3D" id="3.40.50.200">
    <property type="entry name" value="Peptidase S8/S53 domain"/>
    <property type="match status" value="1"/>
</dbReference>
<dbReference type="InterPro" id="IPR000209">
    <property type="entry name" value="Peptidase_S8/S53_dom"/>
</dbReference>
<dbReference type="InterPro" id="IPR050131">
    <property type="entry name" value="Peptidase_S8_subtilisin-like"/>
</dbReference>
<comment type="caution">
    <text evidence="6">The sequence shown here is derived from an EMBL/GenBank/DDBJ whole genome shotgun (WGS) entry which is preliminary data.</text>
</comment>
<dbReference type="EMBL" id="VIFK01000054">
    <property type="protein sequence ID" value="TQE99547.1"/>
    <property type="molecule type" value="Genomic_DNA"/>
</dbReference>
<sequence length="777" mass="88147">MPYEHLRFTRETPLTDRYRRPYRRPAYKPDNPRQFGEQMGRHFTEARQRTPREEIGGYDNRLLLKIHVREGERIPDLEALPGVELVSQEDKHVLLAFMDEEAVREVEARLTSLARDGVATGAQLFYALEAFDHWMEEDRTGPALAQLDWPETEALLLDVELWPEERYDRREAMANSFATLLEDRGVELLDRVAQPSLLMFRVRCDREFAETTLLRHRDVRTVDLPPRTGLGIHLLLTDINILPDPPATDPDAPRVAVLDSGVTTNHPLLRAAVGDAQGFVEPNRRPDDDEPWHGTLVSGLALYGDVAGQLRSGQFTPELTLLSGKVFEDNGNDQTRFVENAVEEAVRSFHEEYGCRVFNLSYGDRNKVYDGRHVRGLAYTLDRLSRELGVLFVVPTGNLSIQDLPDNPREAFPDYLFDEQSRLIDPATALNVLTVGGIASMTATRDAQRRPDAIEDLPVAVEGQPFPLTRCGPSVNQAIKPDVVEEAGNLAVMRVGGRQRHHGLGVLSLSGGFATGHPFAEDIGTSYSAPKVAHRATRLLRPLPDASHNLMRSLIGVHSRWPEGSERLFETLAERDKKQRLSQLYGYGLTDDTALFESLDNVVTLYAEDQIENDLCQFYELPVPDEFWSGSRRERSISIALAYSPEVRTTRLDYRMTRLWFTLVTARDLDEVEQAFKRNRDEGMGERQTNRWMANDARKKGTLQVSRWNFRGRIADGQRVFVVVTRQDAPWSTVQEAPESYALIAVLDDQESSQAQLYAKIRARLQDRARARARART</sequence>
<evidence type="ECO:0000256" key="4">
    <source>
        <dbReference type="ARBA" id="ARBA00022825"/>
    </source>
</evidence>
<dbReference type="InterPro" id="IPR036852">
    <property type="entry name" value="Peptidase_S8/S53_dom_sf"/>
</dbReference>
<dbReference type="PANTHER" id="PTHR43806">
    <property type="entry name" value="PEPTIDASE S8"/>
    <property type="match status" value="1"/>
</dbReference>
<dbReference type="PRINTS" id="PR00723">
    <property type="entry name" value="SUBTILISIN"/>
</dbReference>